<reference evidence="2 3" key="1">
    <citation type="journal article" date="2024" name="Int. J. Syst. Evol. Microbiol.">
        <title>Microbacterium memoriense sp. nov., a member of the Actinomycetota from marine beach sediment of the north coast of Portugal.</title>
        <authorList>
            <person name="Santos J.D.N.D."/>
            <person name="Klimek D."/>
            <person name="Calusinska M."/>
            <person name="Lobo-da-Cunha A."/>
            <person name="Catita J."/>
            <person name="Goncalves H."/>
            <person name="Gonzalez I."/>
            <person name="Lage O.M."/>
        </authorList>
    </citation>
    <scope>NUCLEOTIDE SEQUENCE [LARGE SCALE GENOMIC DNA]</scope>
    <source>
        <strain evidence="2 3">PMIC_1C1B</strain>
    </source>
</reference>
<feature type="compositionally biased region" description="Low complexity" evidence="1">
    <location>
        <begin position="31"/>
        <end position="49"/>
    </location>
</feature>
<dbReference type="EMBL" id="JAODOR010000011">
    <property type="protein sequence ID" value="MCT9002641.1"/>
    <property type="molecule type" value="Genomic_DNA"/>
</dbReference>
<accession>A0ABT2PDF1</accession>
<dbReference type="Proteomes" id="UP001300496">
    <property type="component" value="Unassembled WGS sequence"/>
</dbReference>
<evidence type="ECO:0000313" key="3">
    <source>
        <dbReference type="Proteomes" id="UP001300496"/>
    </source>
</evidence>
<name>A0ABT2PDF1_9MICO</name>
<keyword evidence="3" id="KW-1185">Reference proteome</keyword>
<sequence length="196" mass="19578">MRWTLAAVGAVVAVGLVAAAILFFTPPTPPSGAAATTATASAAPTAAGPRPDATPVDGSEVQPPADQSAPSDRLPPLPMPTPLITAPLPETSSARGSLVDGFPSTVAGPAPGADILESSIASADTVMQVTLTARTDATQDEVIAHYRSTWSALGLSDAGGEAPLAYTDQFSSATLSFTPGSGTGTVYVVFATLRTE</sequence>
<evidence type="ECO:0000313" key="2">
    <source>
        <dbReference type="EMBL" id="MCT9002641.1"/>
    </source>
</evidence>
<protein>
    <submittedName>
        <fullName evidence="2">Uncharacterized protein</fullName>
    </submittedName>
</protein>
<dbReference type="RefSeq" id="WP_261607179.1">
    <property type="nucleotide sequence ID" value="NZ_JAODOR010000011.1"/>
</dbReference>
<proteinExistence type="predicted"/>
<organism evidence="2 3">
    <name type="scientific">Microbacterium memoriense</name>
    <dbReference type="NCBI Taxonomy" id="2978350"/>
    <lineage>
        <taxon>Bacteria</taxon>
        <taxon>Bacillati</taxon>
        <taxon>Actinomycetota</taxon>
        <taxon>Actinomycetes</taxon>
        <taxon>Micrococcales</taxon>
        <taxon>Microbacteriaceae</taxon>
        <taxon>Microbacterium</taxon>
    </lineage>
</organism>
<comment type="caution">
    <text evidence="2">The sequence shown here is derived from an EMBL/GenBank/DDBJ whole genome shotgun (WGS) entry which is preliminary data.</text>
</comment>
<evidence type="ECO:0000256" key="1">
    <source>
        <dbReference type="SAM" id="MobiDB-lite"/>
    </source>
</evidence>
<feature type="region of interest" description="Disordered" evidence="1">
    <location>
        <begin position="30"/>
        <end position="95"/>
    </location>
</feature>
<gene>
    <name evidence="2" type="ORF">N4R40_09730</name>
</gene>